<dbReference type="PANTHER" id="PTHR12301">
    <property type="entry name" value="SAM-DOMAIN, SH3 AND NUCLEAR LOCALIZATION SIGNALS PROTEIN RELATED"/>
    <property type="match status" value="1"/>
</dbReference>
<dbReference type="Pfam" id="PF07647">
    <property type="entry name" value="SAM_2"/>
    <property type="match status" value="1"/>
</dbReference>
<dbReference type="InterPro" id="IPR001660">
    <property type="entry name" value="SAM"/>
</dbReference>
<dbReference type="GO" id="GO:0005737">
    <property type="term" value="C:cytoplasm"/>
    <property type="evidence" value="ECO:0007669"/>
    <property type="project" value="UniProtKB-SubCell"/>
</dbReference>
<dbReference type="CDD" id="cd09559">
    <property type="entry name" value="SAM_SASH1_repeat1"/>
    <property type="match status" value="1"/>
</dbReference>
<dbReference type="InterPro" id="IPR051725">
    <property type="entry name" value="SAM-SH3_domain_protein"/>
</dbReference>
<dbReference type="PANTHER" id="PTHR12301:SF3">
    <property type="entry name" value="SAM AND SH3 DOMAIN-CONTAINING PROTEIN 1"/>
    <property type="match status" value="1"/>
</dbReference>
<feature type="region of interest" description="Disordered" evidence="10">
    <location>
        <begin position="231"/>
        <end position="268"/>
    </location>
</feature>
<evidence type="ECO:0000256" key="2">
    <source>
        <dbReference type="ARBA" id="ARBA00022443"/>
    </source>
</evidence>
<dbReference type="PROSITE" id="PS50002">
    <property type="entry name" value="SH3"/>
    <property type="match status" value="1"/>
</dbReference>
<evidence type="ECO:0000313" key="14">
    <source>
        <dbReference type="Proteomes" id="UP000550059"/>
    </source>
</evidence>
<feature type="compositionally biased region" description="Polar residues" evidence="10">
    <location>
        <begin position="245"/>
        <end position="258"/>
    </location>
</feature>
<keyword evidence="5" id="KW-0677">Repeat</keyword>
<dbReference type="CDD" id="cd09492">
    <property type="entry name" value="SAM_SASH1_repeat2"/>
    <property type="match status" value="1"/>
</dbReference>
<evidence type="ECO:0000256" key="8">
    <source>
        <dbReference type="ARBA" id="ARBA00074059"/>
    </source>
</evidence>
<feature type="region of interest" description="Disordered" evidence="10">
    <location>
        <begin position="840"/>
        <end position="896"/>
    </location>
</feature>
<evidence type="ECO:0000256" key="9">
    <source>
        <dbReference type="PROSITE-ProRule" id="PRU00192"/>
    </source>
</evidence>
<dbReference type="InterPro" id="IPR021090">
    <property type="entry name" value="SPIDER"/>
</dbReference>
<dbReference type="SMART" id="SM00454">
    <property type="entry name" value="SAM"/>
    <property type="match status" value="2"/>
</dbReference>
<dbReference type="GO" id="GO:1901224">
    <property type="term" value="P:positive regulation of non-canonical NF-kappaB signal transduction"/>
    <property type="evidence" value="ECO:0007669"/>
    <property type="project" value="TreeGrafter"/>
</dbReference>
<evidence type="ECO:0000256" key="4">
    <source>
        <dbReference type="ARBA" id="ARBA00022553"/>
    </source>
</evidence>
<name>A0A7L0QVQ8_SETKR</name>
<comment type="function">
    <text evidence="6">Is a positive regulator of NF-kappa-B signaling downstream of TLR4 activation. It acts as a scaffold molecule to assemble a molecular complex that includes TRAF6, MAP3K7, CHUK and IKBKB, thereby facilitating NF-kappa-B signaling activation. Regulates TRAF6 and MAP3K7 ubiquitination. Involved in the regulation of cell mobility. Regulates lipolysaccharide (LPS)-induced endothelial cell migration. Is involved in the regulation of skin pigmentation through the control of melanocyte migration in the epidermis.</text>
</comment>
<dbReference type="Pfam" id="PF00536">
    <property type="entry name" value="SAM_1"/>
    <property type="match status" value="1"/>
</dbReference>
<dbReference type="AlphaFoldDB" id="A0A7L0QVQ8"/>
<feature type="region of interest" description="Disordered" evidence="10">
    <location>
        <begin position="986"/>
        <end position="1007"/>
    </location>
</feature>
<accession>A0A7L0QVQ8</accession>
<feature type="region of interest" description="Disordered" evidence="10">
    <location>
        <begin position="1"/>
        <end position="48"/>
    </location>
</feature>
<organism evidence="13 14">
    <name type="scientific">Setophaga kirtlandii</name>
    <name type="common">Kirtland's warbler</name>
    <name type="synonym">Dendroica kirtlandii</name>
    <dbReference type="NCBI Taxonomy" id="298831"/>
    <lineage>
        <taxon>Eukaryota</taxon>
        <taxon>Metazoa</taxon>
        <taxon>Chordata</taxon>
        <taxon>Craniata</taxon>
        <taxon>Vertebrata</taxon>
        <taxon>Euteleostomi</taxon>
        <taxon>Archelosauria</taxon>
        <taxon>Archosauria</taxon>
        <taxon>Dinosauria</taxon>
        <taxon>Saurischia</taxon>
        <taxon>Theropoda</taxon>
        <taxon>Coelurosauria</taxon>
        <taxon>Aves</taxon>
        <taxon>Neognathae</taxon>
        <taxon>Neoaves</taxon>
        <taxon>Telluraves</taxon>
        <taxon>Australaves</taxon>
        <taxon>Passeriformes</taxon>
        <taxon>Passeroidea</taxon>
        <taxon>Parulidae</taxon>
        <taxon>Setophaga</taxon>
    </lineage>
</organism>
<dbReference type="Pfam" id="PF07653">
    <property type="entry name" value="SH3_2"/>
    <property type="match status" value="1"/>
</dbReference>
<keyword evidence="2 9" id="KW-0728">SH3 domain</keyword>
<dbReference type="InterPro" id="IPR001452">
    <property type="entry name" value="SH3_domain"/>
</dbReference>
<feature type="domain" description="SAM" evidence="12">
    <location>
        <begin position="1193"/>
        <end position="1253"/>
    </location>
</feature>
<dbReference type="Pfam" id="PF26285">
    <property type="entry name" value="SASH1_Homeodomain"/>
    <property type="match status" value="2"/>
</dbReference>
<feature type="domain" description="SAM" evidence="12">
    <location>
        <begin position="645"/>
        <end position="709"/>
    </location>
</feature>
<dbReference type="InterPro" id="IPR013761">
    <property type="entry name" value="SAM/pointed_sf"/>
</dbReference>
<comment type="caution">
    <text evidence="13">The sequence shown here is derived from an EMBL/GenBank/DDBJ whole genome shotgun (WGS) entry which is preliminary data.</text>
</comment>
<dbReference type="InterPro" id="IPR036028">
    <property type="entry name" value="SH3-like_dom_sf"/>
</dbReference>
<dbReference type="Pfam" id="PF12485">
    <property type="entry name" value="SPIDER"/>
    <property type="match status" value="1"/>
</dbReference>
<protein>
    <recommendedName>
        <fullName evidence="8">SAM and SH3 domain-containing protein 1</fullName>
    </recommendedName>
</protein>
<comment type="subcellular location">
    <subcellularLocation>
        <location evidence="1">Cytoplasm</location>
    </subcellularLocation>
</comment>
<dbReference type="SUPFAM" id="SSF50044">
    <property type="entry name" value="SH3-domain"/>
    <property type="match status" value="1"/>
</dbReference>
<dbReference type="InterPro" id="IPR035720">
    <property type="entry name" value="SASH1_SH3"/>
</dbReference>
<keyword evidence="14" id="KW-1185">Reference proteome</keyword>
<feature type="compositionally biased region" description="Basic residues" evidence="10">
    <location>
        <begin position="634"/>
        <end position="643"/>
    </location>
</feature>
<feature type="region of interest" description="Disordered" evidence="10">
    <location>
        <begin position="459"/>
        <end position="572"/>
    </location>
</feature>
<evidence type="ECO:0000256" key="5">
    <source>
        <dbReference type="ARBA" id="ARBA00022737"/>
    </source>
</evidence>
<dbReference type="FunFam" id="2.30.30.40:FF:000021">
    <property type="entry name" value="Putative sam and sh3 domain-containing protein 1"/>
    <property type="match status" value="1"/>
</dbReference>
<dbReference type="FunFam" id="1.10.150.50:FF:000038">
    <property type="entry name" value="Putative sam and sh3 domain-containing protein 1"/>
    <property type="match status" value="1"/>
</dbReference>
<dbReference type="InterPro" id="IPR058666">
    <property type="entry name" value="SASH1/NUB1_homeodomain"/>
</dbReference>
<comment type="subunit">
    <text evidence="7">Interacts with GNAS. Interacts with IQGAP1. Interacts with TRAF6 (via C-terminus); the interaction is LPS-dependent. Interacts with MAP3K7, CHUK and IKBKB.</text>
</comment>
<feature type="non-terminal residue" evidence="13">
    <location>
        <position position="1"/>
    </location>
</feature>
<dbReference type="PROSITE" id="PS50105">
    <property type="entry name" value="SAM_DOMAIN"/>
    <property type="match status" value="2"/>
</dbReference>
<evidence type="ECO:0000256" key="6">
    <source>
        <dbReference type="ARBA" id="ARBA00057807"/>
    </source>
</evidence>
<sequence length="1258" mass="138796">ERRRRALGRSGTAGRSVAGSNGEPALIRRPGRGMEGERADGPAAPADSGTSEVFAQLWADVMGILDGSLGNIDDLAQQYADYYNTCFTDVCERMEELRKRRVSQDLDLEKPDTSPTSLQLRSQIEESLGLSSTASTPDTERKLSIHKSSSEEGSVGKADWKKKNKFFWQNFRKNQKGLMRQTSKGEDVGYVASEITMSDEERIQLMMMVKEKMITIEEALARLKEYEAQHRQSSAVDTTEWPDGSYSTLDGSSNCNSREQSDDETEESVKFKRLHKLVNSTRRVRKKLIRVEEMKKPSTEGVEEHSLDNSPILDDRSALYSGVHKKQFYFDSSCEKQPEDDSDSLTTSPSSSSLDTWGANRKLVKTFSKTDSRGLIKPPKKLGTFFSYPEEEKSQKVCRSLTDGEMKKSLGSLSHGRTCSFGGFDLTNRSLHIGNSSDQMGKEGDFVYKEVIKSPSASRISLGKKVKSVKETMKKRMSKKYSSSLSEQESSPGIMPGSPQSPPPDTDSLDKPKLKAGGSVESLRSSLSGQSSMSGQTVSTTDSSTSNRESVKSEDGDDEEPPYRGPFCGRARVHTDFTPSPYDTDSLKLKKGDIIDIISKPPMGTWMGLLNNKVGTFKFIYVDVLNEEEEKPKRPTRRRRKSRPPQPKSVEDLLDRINLKEHMPTFLFNGYEDLDTFKLLEEEDLDELNIRDPEHRAVLLTAVELLQEYDSNSDQSGSQEKLLIEGQGLSGCSPRDSGCYESSENLENGKTRRTCLPPSKSAIEHSFRDFSRNQLSNYPTLPLSKSIETLQPGEKESQLGCAHRALKSSAKPPAIVALKKNRRSLPVAVCRSYETLDGPQGVDTWPRSHSLDDLQGEPNTNLQDANKKVGSFPQDSLDTAKKATGSALPPQSHGGSCKVDDVMAKQGKGAANSQKGRAKELNCSVMETAGGKPAPFPLKNCEAQPALVMHHATRTPLEIQSKGFHDLARADYAPVLKGGLEAEQKSTNEARMQPKNPSQPPPVPAKKCRERLSNGLYPPTTTSGNHSSLVEAPCLPVKKTSSSTPIDCHGVPVHRTCSEQEPSSPPSPLPPWLSELPETASVQQHVVKLGPASARKVSCSRGMDLEMVIENKLQSEDIDLTEEPYSDKHGRCGIPEALVQRYSEDLEQPEKDVATNMDQIRVKQLRKQHRMAIPSGGLTEICRKPVSPGLITSVSDWLISIGLPMYSSLLTEAGFNTLSKVPSLSQTCLQKAGITEERHISKLLAAARLFKPLDPEAI</sequence>
<dbReference type="Gene3D" id="1.10.150.50">
    <property type="entry name" value="Transcription Factor, Ets-1"/>
    <property type="match status" value="2"/>
</dbReference>
<evidence type="ECO:0000259" key="12">
    <source>
        <dbReference type="PROSITE" id="PS50105"/>
    </source>
</evidence>
<dbReference type="InterPro" id="IPR037630">
    <property type="entry name" value="SASH1_SAM_repeat2"/>
</dbReference>
<dbReference type="Gene3D" id="2.30.30.40">
    <property type="entry name" value="SH3 Domains"/>
    <property type="match status" value="1"/>
</dbReference>
<feature type="compositionally biased region" description="Polar residues" evidence="10">
    <location>
        <begin position="536"/>
        <end position="548"/>
    </location>
</feature>
<feature type="compositionally biased region" description="Low complexity" evidence="10">
    <location>
        <begin position="480"/>
        <end position="491"/>
    </location>
</feature>
<dbReference type="Proteomes" id="UP000550059">
    <property type="component" value="Unassembled WGS sequence"/>
</dbReference>
<keyword evidence="3" id="KW-0963">Cytoplasm</keyword>
<feature type="compositionally biased region" description="Low complexity" evidence="10">
    <location>
        <begin position="517"/>
        <end position="535"/>
    </location>
</feature>
<evidence type="ECO:0000256" key="1">
    <source>
        <dbReference type="ARBA" id="ARBA00004496"/>
    </source>
</evidence>
<keyword evidence="4" id="KW-0597">Phosphoprotein</keyword>
<feature type="domain" description="SH3" evidence="11">
    <location>
        <begin position="566"/>
        <end position="627"/>
    </location>
</feature>
<dbReference type="SUPFAM" id="SSF47769">
    <property type="entry name" value="SAM/Pointed domain"/>
    <property type="match status" value="2"/>
</dbReference>
<evidence type="ECO:0000259" key="11">
    <source>
        <dbReference type="PROSITE" id="PS50002"/>
    </source>
</evidence>
<feature type="region of interest" description="Disordered" evidence="10">
    <location>
        <begin position="105"/>
        <end position="156"/>
    </location>
</feature>
<evidence type="ECO:0000256" key="10">
    <source>
        <dbReference type="SAM" id="MobiDB-lite"/>
    </source>
</evidence>
<dbReference type="SMART" id="SM00326">
    <property type="entry name" value="SH3"/>
    <property type="match status" value="1"/>
</dbReference>
<feature type="region of interest" description="Disordered" evidence="10">
    <location>
        <begin position="334"/>
        <end position="354"/>
    </location>
</feature>
<evidence type="ECO:0000313" key="13">
    <source>
        <dbReference type="EMBL" id="NXL22584.1"/>
    </source>
</evidence>
<feature type="non-terminal residue" evidence="13">
    <location>
        <position position="1258"/>
    </location>
</feature>
<feature type="region of interest" description="Disordered" evidence="10">
    <location>
        <begin position="629"/>
        <end position="652"/>
    </location>
</feature>
<dbReference type="GO" id="GO:0031435">
    <property type="term" value="F:mitogen-activated protein kinase kinase kinase binding"/>
    <property type="evidence" value="ECO:0007669"/>
    <property type="project" value="TreeGrafter"/>
</dbReference>
<dbReference type="FunFam" id="1.10.150.50:FF:000024">
    <property type="entry name" value="Putative sam and sh3 domain-containing protein 1"/>
    <property type="match status" value="1"/>
</dbReference>
<gene>
    <name evidence="13" type="primary">Sash1</name>
    <name evidence="13" type="ORF">SETKIR_R05604</name>
</gene>
<evidence type="ECO:0000256" key="3">
    <source>
        <dbReference type="ARBA" id="ARBA00022490"/>
    </source>
</evidence>
<dbReference type="CDD" id="cd11967">
    <property type="entry name" value="SH3_SASH1"/>
    <property type="match status" value="1"/>
</dbReference>
<feature type="compositionally biased region" description="Polar residues" evidence="10">
    <location>
        <begin position="113"/>
        <end position="122"/>
    </location>
</feature>
<dbReference type="EMBL" id="VXAS01016905">
    <property type="protein sequence ID" value="NXL22584.1"/>
    <property type="molecule type" value="Genomic_DNA"/>
</dbReference>
<feature type="compositionally biased region" description="Low complexity" evidence="10">
    <location>
        <begin position="344"/>
        <end position="354"/>
    </location>
</feature>
<evidence type="ECO:0000256" key="7">
    <source>
        <dbReference type="ARBA" id="ARBA00064556"/>
    </source>
</evidence>
<proteinExistence type="predicted"/>
<reference evidence="13 14" key="1">
    <citation type="submission" date="2019-09" db="EMBL/GenBank/DDBJ databases">
        <title>Bird 10,000 Genomes (B10K) Project - Family phase.</title>
        <authorList>
            <person name="Zhang G."/>
        </authorList>
    </citation>
    <scope>NUCLEOTIDE SEQUENCE [LARGE SCALE GENOMIC DNA]</scope>
    <source>
        <strain evidence="13">B10K-DU-001-45</strain>
        <tissue evidence="13">Muscle</tissue>
    </source>
</reference>
<dbReference type="InterPro" id="IPR037627">
    <property type="entry name" value="SASH1_SAM_repeat1"/>
</dbReference>